<feature type="compositionally biased region" description="Low complexity" evidence="9">
    <location>
        <begin position="289"/>
        <end position="319"/>
    </location>
</feature>
<comment type="subcellular location">
    <subcellularLocation>
        <location evidence="1">Cytoplasm</location>
        <location evidence="1">Cytoskeleton</location>
    </subcellularLocation>
</comment>
<dbReference type="InterPro" id="IPR022157">
    <property type="entry name" value="Dynactin"/>
</dbReference>
<accession>A0A9P4J663</accession>
<dbReference type="OrthoDB" id="2130750at2759"/>
<evidence type="ECO:0000256" key="1">
    <source>
        <dbReference type="ARBA" id="ARBA00004245"/>
    </source>
</evidence>
<feature type="compositionally biased region" description="Basic and acidic residues" evidence="9">
    <location>
        <begin position="202"/>
        <end position="218"/>
    </location>
</feature>
<keyword evidence="6 8" id="KW-0175">Coiled coil</keyword>
<comment type="similarity">
    <text evidence="2">Belongs to the dynactin 150 kDa subunit family.</text>
</comment>
<feature type="domain" description="CAP-Gly" evidence="10">
    <location>
        <begin position="26"/>
        <end position="68"/>
    </location>
</feature>
<dbReference type="GO" id="GO:0005874">
    <property type="term" value="C:microtubule"/>
    <property type="evidence" value="ECO:0007669"/>
    <property type="project" value="UniProtKB-KW"/>
</dbReference>
<feature type="compositionally biased region" description="Polar residues" evidence="9">
    <location>
        <begin position="165"/>
        <end position="187"/>
    </location>
</feature>
<feature type="compositionally biased region" description="Basic and acidic residues" evidence="9">
    <location>
        <begin position="258"/>
        <end position="271"/>
    </location>
</feature>
<keyword evidence="5" id="KW-0243">Dynein</keyword>
<evidence type="ECO:0000256" key="3">
    <source>
        <dbReference type="ARBA" id="ARBA00022490"/>
    </source>
</evidence>
<evidence type="ECO:0000256" key="8">
    <source>
        <dbReference type="SAM" id="Coils"/>
    </source>
</evidence>
<keyword evidence="3" id="KW-0963">Cytoplasm</keyword>
<feature type="compositionally biased region" description="Low complexity" evidence="9">
    <location>
        <begin position="141"/>
        <end position="156"/>
    </location>
</feature>
<evidence type="ECO:0000259" key="10">
    <source>
        <dbReference type="PROSITE" id="PS50245"/>
    </source>
</evidence>
<keyword evidence="4" id="KW-0493">Microtubule</keyword>
<evidence type="ECO:0000256" key="4">
    <source>
        <dbReference type="ARBA" id="ARBA00022701"/>
    </source>
</evidence>
<evidence type="ECO:0000313" key="11">
    <source>
        <dbReference type="EMBL" id="KAF2154187.1"/>
    </source>
</evidence>
<dbReference type="SUPFAM" id="SSF74924">
    <property type="entry name" value="Cap-Gly domain"/>
    <property type="match status" value="1"/>
</dbReference>
<dbReference type="PANTHER" id="PTHR18916">
    <property type="entry name" value="DYNACTIN 1-RELATED MICROTUBULE-BINDING"/>
    <property type="match status" value="1"/>
</dbReference>
<evidence type="ECO:0000313" key="12">
    <source>
        <dbReference type="Proteomes" id="UP000799439"/>
    </source>
</evidence>
<protein>
    <recommendedName>
        <fullName evidence="10">CAP-Gly domain-containing protein</fullName>
    </recommendedName>
</protein>
<feature type="region of interest" description="Disordered" evidence="9">
    <location>
        <begin position="811"/>
        <end position="837"/>
    </location>
</feature>
<feature type="region of interest" description="Disordered" evidence="9">
    <location>
        <begin position="84"/>
        <end position="343"/>
    </location>
</feature>
<feature type="compositionally biased region" description="Basic and acidic residues" evidence="9">
    <location>
        <begin position="333"/>
        <end position="343"/>
    </location>
</feature>
<sequence>MTSLNLSVGQKVQLNDGRSAVVRFKGSTSFAPGDWVGVELDDPSGKNDGSVQGERYFDCEDKHGMFLRATGITKVLETAKVTATRTAAQRKSMAPPVTKSRPSSNGRTRESIAASPTPSRSSANRLSGIRSPLTSPTKQLSSANSSSSSRTSTPSAVRGPAAVKSRSSLAPASTPAKRTSILTSTRTGPRPSLAGPGLRAPATKDPRSQPNRRSDASHDTSSSRASTEERDTGSEAISSSPTPSRESQTTSTAGVKHARLDTPDQDMKQDDEPPNGDIDATPKPIRKIPPAQSAASSRSSSLQSSSLQSASPVLSSAPQRGPVTSRSAANATREIEDLQTKEKLKSLERIQQERDRFESIIQKLQQKYQPQQQELAELKKQLKESENHDAELENATLDREMAEEQYEAAKSELTAMRERYEEMEFEVEVLREENQELSKEMSPEERTSQGWLQLERSNERYREALIRLRDITQEQEAELKQQINALEKDLDQFAGVNEEAESLKDLKQQLELAQGGEDMLEELSERNMALQERIDDLNATIEDLENLKELNDELEVNHVEAEKQMQEEIDFKDSIINEQLKRSQDQQKFREAFRNLQADLEDMRASKQITDTEAEDLNSKSRALMDLNMKLQSSAAKTQIKALDLELQRLEAEEAAQHLSIADRDSGELLQNAVRERVDSGRGEELYASCSVLDRLTWIAAMCRRLTNAINECSAEDFAKFEGALYELEPIERTLNNYIEMVKKGEVAAQKMNQELERSMAVMSHLGSTLLAESPATAADEMIMAANMVQSHLETSASALMLTRSYVEAHSSPVTQQANGHASEDEEDADRVSTEAEPSFEPFYERIDSLISQARGAKVLANKINKELSELRTRLLGLQPSHIPDFTSAQSTASQIARFATSAGEKLSNVLDPTGDTKHLTPHRVVPLLTSTATQIFSLPSPEISPLSTLNTRLTSLSSTLTTLHTLSTTLPSTLELPPTTPPWHQRSAVLKSASLASSAAETEVVRLNELLADRNVQLRTRDRELDDHAVRVEMLEARMRDAAKRSARIEELEGVVKVAREEAERLKGEMEGRVKEVQRLRAEREELRGRVREVEGRERKVDDGEGEGVGRAGKVELERRRLEVERLRGAVRELRRGRRREEDEEEWLREPLGVRKNEDESAELRRDVSDVLLGLVRMTAQAKMVDLRLPEGKEDRLAWRPARETGAWIVGRQTEEWELWREESQVVVRRVEAWERKAR</sequence>
<feature type="compositionally biased region" description="Polar residues" evidence="9">
    <location>
        <begin position="114"/>
        <end position="125"/>
    </location>
</feature>
<feature type="coiled-coil region" evidence="8">
    <location>
        <begin position="1026"/>
        <end position="1098"/>
    </location>
</feature>
<evidence type="ECO:0000256" key="7">
    <source>
        <dbReference type="ARBA" id="ARBA00023212"/>
    </source>
</evidence>
<comment type="caution">
    <text evidence="11">The sequence shown here is derived from an EMBL/GenBank/DDBJ whole genome shotgun (WGS) entry which is preliminary data.</text>
</comment>
<name>A0A9P4J663_9PEZI</name>
<evidence type="ECO:0000256" key="5">
    <source>
        <dbReference type="ARBA" id="ARBA00023017"/>
    </source>
</evidence>
<dbReference type="GO" id="GO:0030286">
    <property type="term" value="C:dynein complex"/>
    <property type="evidence" value="ECO:0007669"/>
    <property type="project" value="UniProtKB-KW"/>
</dbReference>
<feature type="coiled-coil region" evidence="8">
    <location>
        <begin position="347"/>
        <end position="567"/>
    </location>
</feature>
<proteinExistence type="inferred from homology"/>
<evidence type="ECO:0000256" key="9">
    <source>
        <dbReference type="SAM" id="MobiDB-lite"/>
    </source>
</evidence>
<evidence type="ECO:0000256" key="2">
    <source>
        <dbReference type="ARBA" id="ARBA00011010"/>
    </source>
</evidence>
<evidence type="ECO:0000256" key="6">
    <source>
        <dbReference type="ARBA" id="ARBA00023054"/>
    </source>
</evidence>
<dbReference type="InterPro" id="IPR000938">
    <property type="entry name" value="CAP-Gly_domain"/>
</dbReference>
<dbReference type="SMART" id="SM01052">
    <property type="entry name" value="CAP_GLY"/>
    <property type="match status" value="1"/>
</dbReference>
<dbReference type="Proteomes" id="UP000799439">
    <property type="component" value="Unassembled WGS sequence"/>
</dbReference>
<dbReference type="EMBL" id="ML996084">
    <property type="protein sequence ID" value="KAF2154187.1"/>
    <property type="molecule type" value="Genomic_DNA"/>
</dbReference>
<gene>
    <name evidence="11" type="ORF">K461DRAFT_285648</name>
</gene>
<reference evidence="11" key="1">
    <citation type="journal article" date="2020" name="Stud. Mycol.">
        <title>101 Dothideomycetes genomes: a test case for predicting lifestyles and emergence of pathogens.</title>
        <authorList>
            <person name="Haridas S."/>
            <person name="Albert R."/>
            <person name="Binder M."/>
            <person name="Bloem J."/>
            <person name="Labutti K."/>
            <person name="Salamov A."/>
            <person name="Andreopoulos B."/>
            <person name="Baker S."/>
            <person name="Barry K."/>
            <person name="Bills G."/>
            <person name="Bluhm B."/>
            <person name="Cannon C."/>
            <person name="Castanera R."/>
            <person name="Culley D."/>
            <person name="Daum C."/>
            <person name="Ezra D."/>
            <person name="Gonzalez J."/>
            <person name="Henrissat B."/>
            <person name="Kuo A."/>
            <person name="Liang C."/>
            <person name="Lipzen A."/>
            <person name="Lutzoni F."/>
            <person name="Magnuson J."/>
            <person name="Mondo S."/>
            <person name="Nolan M."/>
            <person name="Ohm R."/>
            <person name="Pangilinan J."/>
            <person name="Park H.-J."/>
            <person name="Ramirez L."/>
            <person name="Alfaro M."/>
            <person name="Sun H."/>
            <person name="Tritt A."/>
            <person name="Yoshinaga Y."/>
            <person name="Zwiers L.-H."/>
            <person name="Turgeon B."/>
            <person name="Goodwin S."/>
            <person name="Spatafora J."/>
            <person name="Crous P."/>
            <person name="Grigoriev I."/>
        </authorList>
    </citation>
    <scope>NUCLEOTIDE SEQUENCE</scope>
    <source>
        <strain evidence="11">CBS 260.36</strain>
    </source>
</reference>
<dbReference type="Gene3D" id="2.30.30.190">
    <property type="entry name" value="CAP Gly-rich-like domain"/>
    <property type="match status" value="1"/>
</dbReference>
<dbReference type="AlphaFoldDB" id="A0A9P4J663"/>
<keyword evidence="12" id="KW-1185">Reference proteome</keyword>
<dbReference type="InterPro" id="IPR036859">
    <property type="entry name" value="CAP-Gly_dom_sf"/>
</dbReference>
<organism evidence="11 12">
    <name type="scientific">Myriangium duriaei CBS 260.36</name>
    <dbReference type="NCBI Taxonomy" id="1168546"/>
    <lineage>
        <taxon>Eukaryota</taxon>
        <taxon>Fungi</taxon>
        <taxon>Dikarya</taxon>
        <taxon>Ascomycota</taxon>
        <taxon>Pezizomycotina</taxon>
        <taxon>Dothideomycetes</taxon>
        <taxon>Dothideomycetidae</taxon>
        <taxon>Myriangiales</taxon>
        <taxon>Myriangiaceae</taxon>
        <taxon>Myriangium</taxon>
    </lineage>
</organism>
<dbReference type="Pfam" id="PF01302">
    <property type="entry name" value="CAP_GLY"/>
    <property type="match status" value="1"/>
</dbReference>
<dbReference type="PROSITE" id="PS50245">
    <property type="entry name" value="CAP_GLY_2"/>
    <property type="match status" value="1"/>
</dbReference>
<feature type="compositionally biased region" description="Polar residues" evidence="9">
    <location>
        <begin position="235"/>
        <end position="253"/>
    </location>
</feature>
<dbReference type="PROSITE" id="PS00845">
    <property type="entry name" value="CAP_GLY_1"/>
    <property type="match status" value="1"/>
</dbReference>
<keyword evidence="7" id="KW-0206">Cytoskeleton</keyword>
<dbReference type="Pfam" id="PF12455">
    <property type="entry name" value="Dynactin"/>
    <property type="match status" value="2"/>
</dbReference>